<comment type="similarity">
    <text evidence="2">Belongs to the CYSTM1 family.</text>
</comment>
<dbReference type="Pfam" id="PF12734">
    <property type="entry name" value="CYSTM"/>
    <property type="match status" value="1"/>
</dbReference>
<dbReference type="HOGENOM" id="CLU_152050_0_0_1"/>
<evidence type="ECO:0000256" key="4">
    <source>
        <dbReference type="SAM" id="MobiDB-lite"/>
    </source>
</evidence>
<feature type="region of interest" description="Disordered" evidence="4">
    <location>
        <begin position="1"/>
        <end position="95"/>
    </location>
</feature>
<comment type="subcellular location">
    <subcellularLocation>
        <location evidence="1">Membrane</location>
    </subcellularLocation>
</comment>
<dbReference type="GO" id="GO:0016020">
    <property type="term" value="C:membrane"/>
    <property type="evidence" value="ECO:0007669"/>
    <property type="project" value="UniProtKB-SubCell"/>
</dbReference>
<organism evidence="6 7">
    <name type="scientific">Stachybotrys chartarum (strain CBS 109288 / IBT 7711)</name>
    <name type="common">Toxic black mold</name>
    <name type="synonym">Stilbospora chartarum</name>
    <dbReference type="NCBI Taxonomy" id="1280523"/>
    <lineage>
        <taxon>Eukaryota</taxon>
        <taxon>Fungi</taxon>
        <taxon>Dikarya</taxon>
        <taxon>Ascomycota</taxon>
        <taxon>Pezizomycotina</taxon>
        <taxon>Sordariomycetes</taxon>
        <taxon>Hypocreomycetidae</taxon>
        <taxon>Hypocreales</taxon>
        <taxon>Stachybotryaceae</taxon>
        <taxon>Stachybotrys</taxon>
    </lineage>
</organism>
<sequence>MSGKQDHPPPYGAPPNAPQPVYGSGPSPYADHQQQPYYQPGPQMGYYDQQQGPQGYYNQQQGPFPAGHGPYPPQGGPYGQPPMGYMPQQRERRGPGLCEGLLAGLACCCCLDLLF</sequence>
<protein>
    <recommendedName>
        <fullName evidence="5">Cysteine-rich transmembrane domain-containing protein</fullName>
    </recommendedName>
</protein>
<evidence type="ECO:0000313" key="7">
    <source>
        <dbReference type="Proteomes" id="UP000028045"/>
    </source>
</evidence>
<keyword evidence="3" id="KW-0472">Membrane</keyword>
<dbReference type="EMBL" id="KL648298">
    <property type="protein sequence ID" value="KEY71419.1"/>
    <property type="molecule type" value="Genomic_DNA"/>
</dbReference>
<reference evidence="6 7" key="1">
    <citation type="journal article" date="2014" name="BMC Genomics">
        <title>Comparative genome sequencing reveals chemotype-specific gene clusters in the toxigenic black mold Stachybotrys.</title>
        <authorList>
            <person name="Semeiks J."/>
            <person name="Borek D."/>
            <person name="Otwinowski Z."/>
            <person name="Grishin N.V."/>
        </authorList>
    </citation>
    <scope>NUCLEOTIDE SEQUENCE [LARGE SCALE GENOMIC DNA]</scope>
    <source>
        <strain evidence="7">CBS 109288 / IBT 7711</strain>
    </source>
</reference>
<gene>
    <name evidence="6" type="ORF">S7711_05681</name>
</gene>
<feature type="compositionally biased region" description="Pro residues" evidence="4">
    <location>
        <begin position="8"/>
        <end position="18"/>
    </location>
</feature>
<evidence type="ECO:0000256" key="3">
    <source>
        <dbReference type="ARBA" id="ARBA00023136"/>
    </source>
</evidence>
<evidence type="ECO:0000313" key="6">
    <source>
        <dbReference type="EMBL" id="KEY71419.1"/>
    </source>
</evidence>
<evidence type="ECO:0000256" key="1">
    <source>
        <dbReference type="ARBA" id="ARBA00004370"/>
    </source>
</evidence>
<feature type="domain" description="Cysteine-rich transmembrane" evidence="5">
    <location>
        <begin position="83"/>
        <end position="115"/>
    </location>
</feature>
<dbReference type="Proteomes" id="UP000028045">
    <property type="component" value="Unassembled WGS sequence"/>
</dbReference>
<name>A0A084B1J0_STACB</name>
<evidence type="ECO:0000256" key="2">
    <source>
        <dbReference type="ARBA" id="ARBA00009444"/>
    </source>
</evidence>
<evidence type="ECO:0000259" key="5">
    <source>
        <dbReference type="Pfam" id="PF12734"/>
    </source>
</evidence>
<dbReference type="AlphaFoldDB" id="A0A084B1J0"/>
<keyword evidence="7" id="KW-1185">Reference proteome</keyword>
<accession>A0A084B1J0</accession>
<dbReference type="InterPro" id="IPR028144">
    <property type="entry name" value="CYSTM_dom"/>
</dbReference>
<proteinExistence type="inferred from homology"/>
<feature type="compositionally biased region" description="Low complexity" evidence="4">
    <location>
        <begin position="33"/>
        <end position="63"/>
    </location>
</feature>